<name>A0A8B3CTP1_9LEPT</name>
<comment type="caution">
    <text evidence="1">The sequence shown here is derived from an EMBL/GenBank/DDBJ whole genome shotgun (WGS) entry which is preliminary data.</text>
</comment>
<evidence type="ECO:0000313" key="1">
    <source>
        <dbReference type="EMBL" id="RHX86394.1"/>
    </source>
</evidence>
<gene>
    <name evidence="1" type="ORF">DLM78_11235</name>
</gene>
<accession>A0A8B3CTP1</accession>
<dbReference type="AlphaFoldDB" id="A0A8B3CTP1"/>
<evidence type="ECO:0000313" key="2">
    <source>
        <dbReference type="Proteomes" id="UP000266669"/>
    </source>
</evidence>
<protein>
    <submittedName>
        <fullName evidence="1">Uncharacterized protein</fullName>
    </submittedName>
</protein>
<dbReference type="EMBL" id="QHCS01000002">
    <property type="protein sequence ID" value="RHX86394.1"/>
    <property type="molecule type" value="Genomic_DNA"/>
</dbReference>
<dbReference type="Proteomes" id="UP000266669">
    <property type="component" value="Unassembled WGS sequence"/>
</dbReference>
<proteinExistence type="predicted"/>
<organism evidence="1 2">
    <name type="scientific">Leptospira stimsonii</name>
    <dbReference type="NCBI Taxonomy" id="2202203"/>
    <lineage>
        <taxon>Bacteria</taxon>
        <taxon>Pseudomonadati</taxon>
        <taxon>Spirochaetota</taxon>
        <taxon>Spirochaetia</taxon>
        <taxon>Leptospirales</taxon>
        <taxon>Leptospiraceae</taxon>
        <taxon>Leptospira</taxon>
    </lineage>
</organism>
<reference evidence="2" key="1">
    <citation type="submission" date="2018-05" db="EMBL/GenBank/DDBJ databases">
        <title>Leptospira yasudae sp. nov. and Leptospira stimsonii sp. nov., two pathogenic species of the genus Leptospira isolated from environmental sources.</title>
        <authorList>
            <person name="Casanovas-Massana A."/>
            <person name="Hamond C."/>
            <person name="Santos L.A."/>
            <person name="Hacker K.P."/>
            <person name="Balassiano I."/>
            <person name="Medeiros M.A."/>
            <person name="Reis M.G."/>
            <person name="Ko A.I."/>
            <person name="Wunder E.A."/>
        </authorList>
    </citation>
    <scope>NUCLEOTIDE SEQUENCE [LARGE SCALE GENOMIC DNA]</scope>
    <source>
        <strain evidence="2">AMB6-RJ</strain>
    </source>
</reference>
<sequence length="66" mass="7968">MDTLLLSEEYFEKERISGMEKFSQLLEPHFFVGNILLFENVRTKTKIDRNVREDFLWARTVSMLRV</sequence>